<accession>A0A556UEV3</accession>
<dbReference type="OrthoDB" id="2423701at2759"/>
<dbReference type="GO" id="GO:0048268">
    <property type="term" value="P:clathrin coat assembly"/>
    <property type="evidence" value="ECO:0007669"/>
    <property type="project" value="TreeGrafter"/>
</dbReference>
<keyword evidence="2" id="KW-0802">TPR repeat</keyword>
<evidence type="ECO:0000313" key="6">
    <source>
        <dbReference type="EMBL" id="TSO37128.1"/>
    </source>
</evidence>
<dbReference type="InterPro" id="IPR019734">
    <property type="entry name" value="TPR_rpt"/>
</dbReference>
<dbReference type="InterPro" id="IPR027267">
    <property type="entry name" value="AH/BAR_dom_sf"/>
</dbReference>
<dbReference type="Gene3D" id="1.20.1270.60">
    <property type="entry name" value="Arfaptin homology (AH) domain/BAR domain"/>
    <property type="match status" value="1"/>
</dbReference>
<feature type="coiled-coil region" evidence="3">
    <location>
        <begin position="291"/>
        <end position="357"/>
    </location>
</feature>
<dbReference type="InterPro" id="IPR054713">
    <property type="entry name" value="GMIP/FCHO2-like_FCH"/>
</dbReference>
<dbReference type="AlphaFoldDB" id="A0A556UEV3"/>
<feature type="repeat" description="TPR" evidence="2">
    <location>
        <begin position="127"/>
        <end position="160"/>
    </location>
</feature>
<dbReference type="GO" id="GO:0072583">
    <property type="term" value="P:clathrin-dependent endocytosis"/>
    <property type="evidence" value="ECO:0007669"/>
    <property type="project" value="TreeGrafter"/>
</dbReference>
<dbReference type="PANTHER" id="PTHR23065">
    <property type="entry name" value="PROLINE-SERINE-THREONINE PHOSPHATASE INTERACTING PROTEIN 1"/>
    <property type="match status" value="1"/>
</dbReference>
<dbReference type="SUPFAM" id="SSF103657">
    <property type="entry name" value="BAR/IMD domain-like"/>
    <property type="match status" value="1"/>
</dbReference>
<gene>
    <name evidence="6" type="ORF">Baya_10095</name>
</gene>
<evidence type="ECO:0000256" key="1">
    <source>
        <dbReference type="ARBA" id="ARBA00023054"/>
    </source>
</evidence>
<evidence type="ECO:0000313" key="7">
    <source>
        <dbReference type="Proteomes" id="UP000319801"/>
    </source>
</evidence>
<dbReference type="GO" id="GO:0098793">
    <property type="term" value="C:presynapse"/>
    <property type="evidence" value="ECO:0007669"/>
    <property type="project" value="GOC"/>
</dbReference>
<keyword evidence="1 3" id="KW-0175">Coiled coil</keyword>
<dbReference type="GO" id="GO:0005886">
    <property type="term" value="C:plasma membrane"/>
    <property type="evidence" value="ECO:0007669"/>
    <property type="project" value="TreeGrafter"/>
</dbReference>
<dbReference type="GO" id="GO:0048488">
    <property type="term" value="P:synaptic vesicle endocytosis"/>
    <property type="evidence" value="ECO:0007669"/>
    <property type="project" value="TreeGrafter"/>
</dbReference>
<dbReference type="InterPro" id="IPR011990">
    <property type="entry name" value="TPR-like_helical_dom_sf"/>
</dbReference>
<dbReference type="Gene3D" id="1.25.40.10">
    <property type="entry name" value="Tetratricopeptide repeat domain"/>
    <property type="match status" value="1"/>
</dbReference>
<protein>
    <submittedName>
        <fullName evidence="6">F-BAR domain only protein 2</fullName>
    </submittedName>
</protein>
<feature type="region of interest" description="Disordered" evidence="4">
    <location>
        <begin position="440"/>
        <end position="459"/>
    </location>
</feature>
<dbReference type="Pfam" id="PF22699">
    <property type="entry name" value="GMIP-like_FCH"/>
    <property type="match status" value="1"/>
</dbReference>
<dbReference type="GO" id="GO:0005905">
    <property type="term" value="C:clathrin-coated pit"/>
    <property type="evidence" value="ECO:0007669"/>
    <property type="project" value="TreeGrafter"/>
</dbReference>
<sequence length="553" mass="62928">MTSFSWNKKIGEKVCKAAVQQFDAESAQLEEDAEPDGVDDVHSVKRRRDILQEECAAKSKRLKDEGALMANHSRHWEAVKKWEEAIHLTPEDASLHEMKSQVLSILQEDFPAVQAAEMSVKLQPMWWEGWQTLGRAQLNLGEVELAARSFQVALHLHPVERSLWEEDLKWAQHLRQEKHTAQQKPTQDHQSQNLINEPPELQQDYGDYECDEAVMTGGPALAATLIFVVINVENLEDGLEGDRNNGFDVLYHNMKHGQISSKELADFIRERTFAPVWDVFKVSTEKLAICHMDLARKLQDLIKEVQKYAEEQTKAHKKTKEEVAPTLEAVQNIQSVLQALQKSKENYNSKILEQERARKEGSTQRDLDKAGVKVKKAREAYQAFVEKYAGTKAEFEQKMEATAQKFQDIEENHIAQMKEIIRSYSQLIEDAHKQIGEDLPHKTLSDRGKRCNTDTPSSGMDGKDISDLLHGKDFLFKCGAGIAVIFLRIGAEIKRCLQQLCLEHLQNEGLPGQKYMPPHQVPCQSARLGEQAKVRPVGLPLLQDRGEPSPRQR</sequence>
<organism evidence="6 7">
    <name type="scientific">Bagarius yarrelli</name>
    <name type="common">Goonch</name>
    <name type="synonym">Bagrus yarrelli</name>
    <dbReference type="NCBI Taxonomy" id="175774"/>
    <lineage>
        <taxon>Eukaryota</taxon>
        <taxon>Metazoa</taxon>
        <taxon>Chordata</taxon>
        <taxon>Craniata</taxon>
        <taxon>Vertebrata</taxon>
        <taxon>Euteleostomi</taxon>
        <taxon>Actinopterygii</taxon>
        <taxon>Neopterygii</taxon>
        <taxon>Teleostei</taxon>
        <taxon>Ostariophysi</taxon>
        <taxon>Siluriformes</taxon>
        <taxon>Sisoridae</taxon>
        <taxon>Sisorinae</taxon>
        <taxon>Bagarius</taxon>
    </lineage>
</organism>
<comment type="caution">
    <text evidence="6">The sequence shown here is derived from an EMBL/GenBank/DDBJ whole genome shotgun (WGS) entry which is preliminary data.</text>
</comment>
<keyword evidence="7" id="KW-1185">Reference proteome</keyword>
<proteinExistence type="predicted"/>
<evidence type="ECO:0000256" key="3">
    <source>
        <dbReference type="SAM" id="Coils"/>
    </source>
</evidence>
<dbReference type="PROSITE" id="PS50005">
    <property type="entry name" value="TPR"/>
    <property type="match status" value="1"/>
</dbReference>
<dbReference type="GO" id="GO:0030136">
    <property type="term" value="C:clathrin-coated vesicle"/>
    <property type="evidence" value="ECO:0007669"/>
    <property type="project" value="TreeGrafter"/>
</dbReference>
<evidence type="ECO:0000256" key="2">
    <source>
        <dbReference type="PROSITE-ProRule" id="PRU00339"/>
    </source>
</evidence>
<evidence type="ECO:0000259" key="5">
    <source>
        <dbReference type="Pfam" id="PF22699"/>
    </source>
</evidence>
<evidence type="ECO:0000256" key="4">
    <source>
        <dbReference type="SAM" id="MobiDB-lite"/>
    </source>
</evidence>
<feature type="coiled-coil region" evidence="3">
    <location>
        <begin position="392"/>
        <end position="434"/>
    </location>
</feature>
<dbReference type="SUPFAM" id="SSF48452">
    <property type="entry name" value="TPR-like"/>
    <property type="match status" value="1"/>
</dbReference>
<feature type="domain" description="GMIP/FCHO2-like FCH" evidence="5">
    <location>
        <begin position="273"/>
        <end position="429"/>
    </location>
</feature>
<feature type="compositionally biased region" description="Basic and acidic residues" evidence="4">
    <location>
        <begin position="440"/>
        <end position="452"/>
    </location>
</feature>
<dbReference type="PANTHER" id="PTHR23065:SF8">
    <property type="entry name" value="F-BAR DOMAIN ONLY PROTEIN 2"/>
    <property type="match status" value="1"/>
</dbReference>
<dbReference type="EMBL" id="VCAZ01000066">
    <property type="protein sequence ID" value="TSO37128.1"/>
    <property type="molecule type" value="Genomic_DNA"/>
</dbReference>
<name>A0A556UEV3_BAGYA</name>
<dbReference type="Proteomes" id="UP000319801">
    <property type="component" value="Unassembled WGS sequence"/>
</dbReference>
<reference evidence="6 7" key="1">
    <citation type="journal article" date="2019" name="Genome Biol. Evol.">
        <title>Whole-Genome Sequencing of the Giant Devil Catfish, Bagarius yarrelli.</title>
        <authorList>
            <person name="Jiang W."/>
            <person name="Lv Y."/>
            <person name="Cheng L."/>
            <person name="Yang K."/>
            <person name="Chao B."/>
            <person name="Wang X."/>
            <person name="Li Y."/>
            <person name="Pan X."/>
            <person name="You X."/>
            <person name="Zhang Y."/>
            <person name="Yang J."/>
            <person name="Li J."/>
            <person name="Zhang X."/>
            <person name="Liu S."/>
            <person name="Sun C."/>
            <person name="Yang J."/>
            <person name="Shi Q."/>
        </authorList>
    </citation>
    <scope>NUCLEOTIDE SEQUENCE [LARGE SCALE GENOMIC DNA]</scope>
    <source>
        <strain evidence="6">JWS20170419001</strain>
        <tissue evidence="6">Muscle</tissue>
    </source>
</reference>